<dbReference type="Pfam" id="PF01926">
    <property type="entry name" value="MMR_HSR1"/>
    <property type="match status" value="1"/>
</dbReference>
<dbReference type="GO" id="GO:0032543">
    <property type="term" value="P:mitochondrial translation"/>
    <property type="evidence" value="ECO:0007669"/>
    <property type="project" value="TreeGrafter"/>
</dbReference>
<sequence length="374" mass="41250">MASASGRLVENIGKTIKKVVENKGSSWWYTPHMAAASRAIANRIPLVDIVVQVRDARIPFSSALKELSVSNSSKHIIVLNKMDLANRSQTKKWTRYLEEQSHVCCEVNSHNKDSIKGFLNLLQSEVRELKKNGQSSHTTTVMLVGIPNSGKSALANSLHQIGRISAEEKGRLKHTAVSPNPGETKEISSLKIASHPNIFVLDTPGVLPPDIIDDEVCSKLALTGAIADCLVGELKLAQYFLAILSTSDEYKKWIKFPSIKTKILTGDQPGKCSTVSEVKMGPKKQVPDHTQDSIVNNVRRMLFETVSSFSEDLENEANFAELCKLHLMGLHRAFQVVPGIGEDADYIVGKKLLNLYRTGRLGHYTLDQLPSDVN</sequence>
<accession>A0AAD8HBW4</accession>
<feature type="domain" description="G" evidence="3">
    <location>
        <begin position="140"/>
        <end position="208"/>
    </location>
</feature>
<gene>
    <name evidence="4" type="ORF">POM88_040231</name>
</gene>
<keyword evidence="2" id="KW-0342">GTP-binding</keyword>
<keyword evidence="1" id="KW-0547">Nucleotide-binding</keyword>
<evidence type="ECO:0000256" key="2">
    <source>
        <dbReference type="ARBA" id="ARBA00023134"/>
    </source>
</evidence>
<dbReference type="GO" id="GO:0003924">
    <property type="term" value="F:GTPase activity"/>
    <property type="evidence" value="ECO:0007669"/>
    <property type="project" value="TreeGrafter"/>
</dbReference>
<dbReference type="Gene3D" id="3.40.50.300">
    <property type="entry name" value="P-loop containing nucleotide triphosphate hydrolases"/>
    <property type="match status" value="1"/>
</dbReference>
<evidence type="ECO:0000313" key="5">
    <source>
        <dbReference type="Proteomes" id="UP001237642"/>
    </source>
</evidence>
<name>A0AAD8HBW4_9APIA</name>
<dbReference type="InterPro" id="IPR006073">
    <property type="entry name" value="GTP-bd"/>
</dbReference>
<evidence type="ECO:0000259" key="3">
    <source>
        <dbReference type="Pfam" id="PF01926"/>
    </source>
</evidence>
<dbReference type="GO" id="GO:0005739">
    <property type="term" value="C:mitochondrion"/>
    <property type="evidence" value="ECO:0007669"/>
    <property type="project" value="TreeGrafter"/>
</dbReference>
<dbReference type="PANTHER" id="PTHR45782:SF1">
    <property type="entry name" value="DAR GTPASE 2, MITOCHONDRIAL"/>
    <property type="match status" value="1"/>
</dbReference>
<protein>
    <submittedName>
        <fullName evidence="4">DAR GTPase 2, mitochondrial</fullName>
    </submittedName>
</protein>
<reference evidence="4" key="1">
    <citation type="submission" date="2023-02" db="EMBL/GenBank/DDBJ databases">
        <title>Genome of toxic invasive species Heracleum sosnowskyi carries increased number of genes despite the absence of recent whole-genome duplications.</title>
        <authorList>
            <person name="Schelkunov M."/>
            <person name="Shtratnikova V."/>
            <person name="Makarenko M."/>
            <person name="Klepikova A."/>
            <person name="Omelchenko D."/>
            <person name="Novikova G."/>
            <person name="Obukhova E."/>
            <person name="Bogdanov V."/>
            <person name="Penin A."/>
            <person name="Logacheva M."/>
        </authorList>
    </citation>
    <scope>NUCLEOTIDE SEQUENCE</scope>
    <source>
        <strain evidence="4">Hsosn_3</strain>
        <tissue evidence="4">Leaf</tissue>
    </source>
</reference>
<organism evidence="4 5">
    <name type="scientific">Heracleum sosnowskyi</name>
    <dbReference type="NCBI Taxonomy" id="360622"/>
    <lineage>
        <taxon>Eukaryota</taxon>
        <taxon>Viridiplantae</taxon>
        <taxon>Streptophyta</taxon>
        <taxon>Embryophyta</taxon>
        <taxon>Tracheophyta</taxon>
        <taxon>Spermatophyta</taxon>
        <taxon>Magnoliopsida</taxon>
        <taxon>eudicotyledons</taxon>
        <taxon>Gunneridae</taxon>
        <taxon>Pentapetalae</taxon>
        <taxon>asterids</taxon>
        <taxon>campanulids</taxon>
        <taxon>Apiales</taxon>
        <taxon>Apiaceae</taxon>
        <taxon>Apioideae</taxon>
        <taxon>apioid superclade</taxon>
        <taxon>Tordylieae</taxon>
        <taxon>Tordyliinae</taxon>
        <taxon>Heracleum</taxon>
    </lineage>
</organism>
<keyword evidence="5" id="KW-1185">Reference proteome</keyword>
<dbReference type="InterPro" id="IPR027417">
    <property type="entry name" value="P-loop_NTPase"/>
</dbReference>
<dbReference type="EMBL" id="JAUIZM010000009">
    <property type="protein sequence ID" value="KAK1364670.1"/>
    <property type="molecule type" value="Genomic_DNA"/>
</dbReference>
<proteinExistence type="predicted"/>
<comment type="caution">
    <text evidence="4">The sequence shown here is derived from an EMBL/GenBank/DDBJ whole genome shotgun (WGS) entry which is preliminary data.</text>
</comment>
<evidence type="ECO:0000313" key="4">
    <source>
        <dbReference type="EMBL" id="KAK1364670.1"/>
    </source>
</evidence>
<dbReference type="SUPFAM" id="SSF52540">
    <property type="entry name" value="P-loop containing nucleoside triphosphate hydrolases"/>
    <property type="match status" value="1"/>
</dbReference>
<dbReference type="GO" id="GO:0005525">
    <property type="term" value="F:GTP binding"/>
    <property type="evidence" value="ECO:0007669"/>
    <property type="project" value="UniProtKB-KW"/>
</dbReference>
<dbReference type="AlphaFoldDB" id="A0AAD8HBW4"/>
<reference evidence="4" key="2">
    <citation type="submission" date="2023-05" db="EMBL/GenBank/DDBJ databases">
        <authorList>
            <person name="Schelkunov M.I."/>
        </authorList>
    </citation>
    <scope>NUCLEOTIDE SEQUENCE</scope>
    <source>
        <strain evidence="4">Hsosn_3</strain>
        <tissue evidence="4">Leaf</tissue>
    </source>
</reference>
<dbReference type="Proteomes" id="UP001237642">
    <property type="component" value="Unassembled WGS sequence"/>
</dbReference>
<dbReference type="PANTHER" id="PTHR45782">
    <property type="entry name" value="MITOCHONDRIAL RIBOSOME-ASSOCIATED GTPASE 1"/>
    <property type="match status" value="1"/>
</dbReference>
<evidence type="ECO:0000256" key="1">
    <source>
        <dbReference type="ARBA" id="ARBA00022741"/>
    </source>
</evidence>
<dbReference type="CDD" id="cd01856">
    <property type="entry name" value="YlqF"/>
    <property type="match status" value="1"/>
</dbReference>